<keyword evidence="2" id="KW-1185">Reference proteome</keyword>
<gene>
    <name evidence="1" type="ORF">PSON_ATCC_30995.1.T0510318</name>
</gene>
<organism evidence="1 2">
    <name type="scientific">Paramecium sonneborni</name>
    <dbReference type="NCBI Taxonomy" id="65129"/>
    <lineage>
        <taxon>Eukaryota</taxon>
        <taxon>Sar</taxon>
        <taxon>Alveolata</taxon>
        <taxon>Ciliophora</taxon>
        <taxon>Intramacronucleata</taxon>
        <taxon>Oligohymenophorea</taxon>
        <taxon>Peniculida</taxon>
        <taxon>Parameciidae</taxon>
        <taxon>Paramecium</taxon>
    </lineage>
</organism>
<dbReference type="EMBL" id="CAJJDN010000051">
    <property type="protein sequence ID" value="CAD8087657.1"/>
    <property type="molecule type" value="Genomic_DNA"/>
</dbReference>
<comment type="caution">
    <text evidence="1">The sequence shown here is derived from an EMBL/GenBank/DDBJ whole genome shotgun (WGS) entry which is preliminary data.</text>
</comment>
<evidence type="ECO:0000313" key="1">
    <source>
        <dbReference type="EMBL" id="CAD8087657.1"/>
    </source>
</evidence>
<protein>
    <submittedName>
        <fullName evidence="1">Uncharacterized protein</fullName>
    </submittedName>
</protein>
<name>A0A8S1N302_9CILI</name>
<sequence>MMKSQRLIQNLTSNGIQYILENNIFRIKTLIINKNLKIIFIQIGEPYFVLSDKDKRAIYDGFFGFGDGFVPFTQFEGFFKNFGMDDKDFGLIDNCWRKETKTYLLQNGQTSNGSKYIKHQ</sequence>
<reference evidence="1" key="1">
    <citation type="submission" date="2021-01" db="EMBL/GenBank/DDBJ databases">
        <authorList>
            <consortium name="Genoscope - CEA"/>
            <person name="William W."/>
        </authorList>
    </citation>
    <scope>NUCLEOTIDE SEQUENCE</scope>
</reference>
<accession>A0A8S1N302</accession>
<dbReference type="AlphaFoldDB" id="A0A8S1N302"/>
<dbReference type="Proteomes" id="UP000692954">
    <property type="component" value="Unassembled WGS sequence"/>
</dbReference>
<proteinExistence type="predicted"/>
<evidence type="ECO:0000313" key="2">
    <source>
        <dbReference type="Proteomes" id="UP000692954"/>
    </source>
</evidence>